<dbReference type="KEGG" id="ngr:NAEGRDRAFT_71271"/>
<evidence type="ECO:0000256" key="1">
    <source>
        <dbReference type="SAM" id="SignalP"/>
    </source>
</evidence>
<protein>
    <submittedName>
        <fullName evidence="3">Predicted protein</fullName>
    </submittedName>
</protein>
<feature type="domain" description="COMM" evidence="2">
    <location>
        <begin position="136"/>
        <end position="205"/>
    </location>
</feature>
<reference evidence="3 4" key="1">
    <citation type="journal article" date="2010" name="Cell">
        <title>The genome of Naegleria gruberi illuminates early eukaryotic versatility.</title>
        <authorList>
            <person name="Fritz-Laylin L.K."/>
            <person name="Prochnik S.E."/>
            <person name="Ginger M.L."/>
            <person name="Dacks J.B."/>
            <person name="Carpenter M.L."/>
            <person name="Field M.C."/>
            <person name="Kuo A."/>
            <person name="Paredez A."/>
            <person name="Chapman J."/>
            <person name="Pham J."/>
            <person name="Shu S."/>
            <person name="Neupane R."/>
            <person name="Cipriano M."/>
            <person name="Mancuso J."/>
            <person name="Tu H."/>
            <person name="Salamov A."/>
            <person name="Lindquist E."/>
            <person name="Shapiro H."/>
            <person name="Lucas S."/>
            <person name="Grigoriev I.V."/>
            <person name="Cande W.Z."/>
            <person name="Fulton C."/>
            <person name="Rokhsar D.S."/>
            <person name="Dawson S.C."/>
        </authorList>
    </citation>
    <scope>NUCLEOTIDE SEQUENCE [LARGE SCALE GENOMIC DNA]</scope>
    <source>
        <strain evidence="3 4">NEG-M</strain>
    </source>
</reference>
<dbReference type="PROSITE" id="PS51269">
    <property type="entry name" value="COMM"/>
    <property type="match status" value="1"/>
</dbReference>
<dbReference type="RefSeq" id="XP_002673638.1">
    <property type="nucleotide sequence ID" value="XM_002673592.1"/>
</dbReference>
<evidence type="ECO:0000259" key="2">
    <source>
        <dbReference type="PROSITE" id="PS51269"/>
    </source>
</evidence>
<dbReference type="OMA" id="DFDWKMN"/>
<dbReference type="Proteomes" id="UP000006671">
    <property type="component" value="Unassembled WGS sequence"/>
</dbReference>
<keyword evidence="1" id="KW-0732">Signal</keyword>
<feature type="chain" id="PRO_5003038756" evidence="1">
    <location>
        <begin position="25"/>
        <end position="206"/>
    </location>
</feature>
<proteinExistence type="predicted"/>
<accession>D2VQL8</accession>
<dbReference type="VEuPathDB" id="AmoebaDB:NAEGRDRAFT_71271"/>
<gene>
    <name evidence="3" type="ORF">NAEGRDRAFT_71271</name>
</gene>
<evidence type="ECO:0000313" key="3">
    <source>
        <dbReference type="EMBL" id="EFC40894.1"/>
    </source>
</evidence>
<dbReference type="OrthoDB" id="17646at2759"/>
<dbReference type="STRING" id="5762.D2VQL8"/>
<sequence>MSFVQTSSLDLLSLLFSVSTAGSSSNIFHEQLLHSEVDKICGHGPSVDLKQYLSSEAQEQPSVDFTTVQKILTAVDAFIFRVMSLDLSRESIVEELLACKLTAEQAEVFVRVLEGRRSELVRAMKYKCISEISHSYLEDFDWKLNLVVASDKCSNIREPIVLLNLFVKSENEQKVREVLVELTKKDLDNILSEFGKIQNQLQKISV</sequence>
<dbReference type="EMBL" id="GG738889">
    <property type="protein sequence ID" value="EFC40894.1"/>
    <property type="molecule type" value="Genomic_DNA"/>
</dbReference>
<evidence type="ECO:0000313" key="4">
    <source>
        <dbReference type="Proteomes" id="UP000006671"/>
    </source>
</evidence>
<dbReference type="PANTHER" id="PTHR16231:SF0">
    <property type="entry name" value="COMM DOMAIN-CONTAINING PROTEIN 8"/>
    <property type="match status" value="1"/>
</dbReference>
<dbReference type="GeneID" id="8855611"/>
<dbReference type="InParanoid" id="D2VQL8"/>
<dbReference type="AlphaFoldDB" id="D2VQL8"/>
<name>D2VQL8_NAEGR</name>
<dbReference type="Pfam" id="PF07258">
    <property type="entry name" value="COMM_domain"/>
    <property type="match status" value="1"/>
</dbReference>
<dbReference type="Pfam" id="PF21672">
    <property type="entry name" value="COMM_HN"/>
    <property type="match status" value="1"/>
</dbReference>
<feature type="signal peptide" evidence="1">
    <location>
        <begin position="1"/>
        <end position="24"/>
    </location>
</feature>
<organism evidence="4">
    <name type="scientific">Naegleria gruberi</name>
    <name type="common">Amoeba</name>
    <dbReference type="NCBI Taxonomy" id="5762"/>
    <lineage>
        <taxon>Eukaryota</taxon>
        <taxon>Discoba</taxon>
        <taxon>Heterolobosea</taxon>
        <taxon>Tetramitia</taxon>
        <taxon>Eutetramitia</taxon>
        <taxon>Vahlkampfiidae</taxon>
        <taxon>Naegleria</taxon>
    </lineage>
</organism>
<dbReference type="InterPro" id="IPR017920">
    <property type="entry name" value="COMM"/>
</dbReference>
<keyword evidence="4" id="KW-1185">Reference proteome</keyword>
<dbReference type="PANTHER" id="PTHR16231">
    <property type="entry name" value="COMM DOMAIN-CONTAINING PROTEIN 4-8 FAMILY MEMBER"/>
    <property type="match status" value="1"/>
</dbReference>
<dbReference type="InterPro" id="IPR047155">
    <property type="entry name" value="COMMD4/6/7/8"/>
</dbReference>